<dbReference type="RefSeq" id="WP_168721229.1">
    <property type="nucleotide sequence ID" value="NZ_JAAXPN010000001.1"/>
</dbReference>
<gene>
    <name evidence="1" type="ORF">HF964_01240</name>
</gene>
<organism evidence="1 2">
    <name type="scientific">Periweissella fabalis</name>
    <dbReference type="NCBI Taxonomy" id="1070421"/>
    <lineage>
        <taxon>Bacteria</taxon>
        <taxon>Bacillati</taxon>
        <taxon>Bacillota</taxon>
        <taxon>Bacilli</taxon>
        <taxon>Lactobacillales</taxon>
        <taxon>Lactobacillaceae</taxon>
        <taxon>Periweissella</taxon>
    </lineage>
</organism>
<evidence type="ECO:0000313" key="2">
    <source>
        <dbReference type="Proteomes" id="UP000549765"/>
    </source>
</evidence>
<dbReference type="AlphaFoldDB" id="A0A7X6S1W5"/>
<evidence type="ECO:0000313" key="1">
    <source>
        <dbReference type="EMBL" id="NKZ23434.1"/>
    </source>
</evidence>
<reference evidence="1 2" key="1">
    <citation type="submission" date="2020-04" db="EMBL/GenBank/DDBJ databases">
        <title>MicrobeNet Type strains.</title>
        <authorList>
            <person name="Nicholson A.C."/>
        </authorList>
    </citation>
    <scope>NUCLEOTIDE SEQUENCE [LARGE SCALE GENOMIC DNA]</scope>
    <source>
        <strain evidence="1 2">CCUG 61472</strain>
    </source>
</reference>
<name>A0A7X6S1W5_9LACO</name>
<protein>
    <submittedName>
        <fullName evidence="1">Uncharacterized protein</fullName>
    </submittedName>
</protein>
<dbReference type="EMBL" id="JAAXPN010000001">
    <property type="protein sequence ID" value="NKZ23434.1"/>
    <property type="molecule type" value="Genomic_DNA"/>
</dbReference>
<dbReference type="Proteomes" id="UP000549765">
    <property type="component" value="Unassembled WGS sequence"/>
</dbReference>
<comment type="caution">
    <text evidence="1">The sequence shown here is derived from an EMBL/GenBank/DDBJ whole genome shotgun (WGS) entry which is preliminary data.</text>
</comment>
<proteinExistence type="predicted"/>
<keyword evidence="2" id="KW-1185">Reference proteome</keyword>
<sequence length="324" mass="38020">MDAPLVWEYLCTYPLTAYVHNVVKLLNITTHKIQTQNINDSRQAEIENVEIYTLVAEIDETYSLLDKRDKQFVNREELKIPAIFNSALEKLVNNINAWNKRKTKYSSDDEAKKNARKFMEDLDNWFVKFENEIMQAFLDAIEEITLSNNEIYGLEDLDAETDDPYDTFGKNMVDEGVKYYDAVVSEFEETENDLPDLINDFLFIRQETLVEASDGLFGLFGRNKNEPKELVPEITYLLSEWREIAEQTVQVKADELLDTYKNKLFEYYNNSSYKYHAYLQMELTKLSAQRKETLFKLSDDARLLQTDIDWTSEFIRQVEVIGKG</sequence>
<accession>A0A7X6S1W5</accession>